<dbReference type="GO" id="GO:0005634">
    <property type="term" value="C:nucleus"/>
    <property type="evidence" value="ECO:0007669"/>
    <property type="project" value="TreeGrafter"/>
</dbReference>
<protein>
    <recommendedName>
        <fullName evidence="2">JmjC domain-containing protein</fullName>
    </recommendedName>
</protein>
<feature type="repeat" description="TPR" evidence="1">
    <location>
        <begin position="143"/>
        <end position="176"/>
    </location>
</feature>
<dbReference type="Gene3D" id="2.60.120.650">
    <property type="entry name" value="Cupin"/>
    <property type="match status" value="1"/>
</dbReference>
<gene>
    <name evidence="3" type="ORF">CHS0354_005717</name>
</gene>
<dbReference type="PROSITE" id="PS50005">
    <property type="entry name" value="TPR"/>
    <property type="match status" value="1"/>
</dbReference>
<dbReference type="InterPro" id="IPR041667">
    <property type="entry name" value="Cupin_8"/>
</dbReference>
<keyword evidence="1" id="KW-0802">TPR repeat</keyword>
<dbReference type="AlphaFoldDB" id="A0AAE0RWD7"/>
<dbReference type="SUPFAM" id="SSF51197">
    <property type="entry name" value="Clavaminate synthase-like"/>
    <property type="match status" value="1"/>
</dbReference>
<reference evidence="3" key="1">
    <citation type="journal article" date="2021" name="Genome Biol. Evol.">
        <title>A High-Quality Reference Genome for a Parasitic Bivalve with Doubly Uniparental Inheritance (Bivalvia: Unionida).</title>
        <authorList>
            <person name="Smith C.H."/>
        </authorList>
    </citation>
    <scope>NUCLEOTIDE SEQUENCE</scope>
    <source>
        <strain evidence="3">CHS0354</strain>
    </source>
</reference>
<dbReference type="Pfam" id="PF13621">
    <property type="entry name" value="Cupin_8"/>
    <property type="match status" value="1"/>
</dbReference>
<dbReference type="EMBL" id="JAEAOA010000401">
    <property type="protein sequence ID" value="KAK3580714.1"/>
    <property type="molecule type" value="Genomic_DNA"/>
</dbReference>
<reference evidence="3" key="2">
    <citation type="journal article" date="2021" name="Genome Biol. Evol.">
        <title>Developing a high-quality reference genome for a parasitic bivalve with doubly uniparental inheritance (Bivalvia: Unionida).</title>
        <authorList>
            <person name="Smith C.H."/>
        </authorList>
    </citation>
    <scope>NUCLEOTIDE SEQUENCE</scope>
    <source>
        <strain evidence="3">CHS0354</strain>
        <tissue evidence="3">Mantle</tissue>
    </source>
</reference>
<evidence type="ECO:0000256" key="1">
    <source>
        <dbReference type="PROSITE-ProRule" id="PRU00339"/>
    </source>
</evidence>
<feature type="domain" description="JmjC" evidence="2">
    <location>
        <begin position="315"/>
        <end position="482"/>
    </location>
</feature>
<dbReference type="PROSITE" id="PS51184">
    <property type="entry name" value="JMJC"/>
    <property type="match status" value="1"/>
</dbReference>
<dbReference type="InterPro" id="IPR050910">
    <property type="entry name" value="JMJD6_ArgDemeth/LysHydrox"/>
</dbReference>
<dbReference type="PANTHER" id="PTHR12480">
    <property type="entry name" value="ARGININE DEMETHYLASE AND LYSYL-HYDROXYLASE JMJD"/>
    <property type="match status" value="1"/>
</dbReference>
<dbReference type="InterPro" id="IPR003347">
    <property type="entry name" value="JmjC_dom"/>
</dbReference>
<dbReference type="Proteomes" id="UP001195483">
    <property type="component" value="Unassembled WGS sequence"/>
</dbReference>
<name>A0AAE0RWD7_9BIVA</name>
<dbReference type="GO" id="GO:0106140">
    <property type="term" value="F:P-TEFb complex binding"/>
    <property type="evidence" value="ECO:0007669"/>
    <property type="project" value="TreeGrafter"/>
</dbReference>
<dbReference type="SMART" id="SM00558">
    <property type="entry name" value="JmjC"/>
    <property type="match status" value="1"/>
</dbReference>
<reference evidence="3" key="3">
    <citation type="submission" date="2023-05" db="EMBL/GenBank/DDBJ databases">
        <authorList>
            <person name="Smith C.H."/>
        </authorList>
    </citation>
    <scope>NUCLEOTIDE SEQUENCE</scope>
    <source>
        <strain evidence="3">CHS0354</strain>
        <tissue evidence="3">Mantle</tissue>
    </source>
</reference>
<keyword evidence="4" id="KW-1185">Reference proteome</keyword>
<dbReference type="InterPro" id="IPR019734">
    <property type="entry name" value="TPR_rpt"/>
</dbReference>
<evidence type="ECO:0000259" key="2">
    <source>
        <dbReference type="PROSITE" id="PS51184"/>
    </source>
</evidence>
<accession>A0AAE0RWD7</accession>
<evidence type="ECO:0000313" key="3">
    <source>
        <dbReference type="EMBL" id="KAK3580714.1"/>
    </source>
</evidence>
<dbReference type="GO" id="GO:0005737">
    <property type="term" value="C:cytoplasm"/>
    <property type="evidence" value="ECO:0007669"/>
    <property type="project" value="TreeGrafter"/>
</dbReference>
<proteinExistence type="predicted"/>
<evidence type="ECO:0000313" key="4">
    <source>
        <dbReference type="Proteomes" id="UP001195483"/>
    </source>
</evidence>
<dbReference type="PANTHER" id="PTHR12480:SF22">
    <property type="entry name" value="JMJC DOMAIN-CONTAINING PROTEIN"/>
    <property type="match status" value="1"/>
</dbReference>
<comment type="caution">
    <text evidence="3">The sequence shown here is derived from an EMBL/GenBank/DDBJ whole genome shotgun (WGS) entry which is preliminary data.</text>
</comment>
<sequence length="542" mass="62316">MLVIYRHSLAMENDNTIIEYISEWPINGTRSQDNDIQSLSGMGSFLWRRVKSYANEKTNPPKKLNLSQRSGEELEEEPVANVSLSRWWKTTGKTLLSDEQELPDSVNPNTLISFISRSGPGIEYIQSEIRRLRCKIQDGERRPDVYAALSSFYEKMGNLSLAITHMEGAIEKCPDNSEYKWMIAKLKRMYNVRAAQEKVLVKMNINSESSRDGVLKFPKQVMRVHIEDLSYADFFYKFALTSTPVVITGLATKMTVAPWTMQHIKERAGNCFVTVKKTIPASVEWARLEDAKRITVGEYIDKILSDDSSEKTYLFDWSLPLNCPQLAEEITMPKYFAGDFLQRTMAGSLYKDSWPSLFIAPAGLTSELHVDAFASNFWMALFQGRKRWVFFDPVDLPMLYPRYEHSFDPVFDVDLSCPDLEQYPLLRNVQPRECILEPGDVLFVPAGCPHRVENLDKSLAISGNFVDLSNFSRVKDELQINSLLDPRARQLLDQFMEEGFRCNMSSDITDMKWEDYKGAVHANYEHYEITPETVKECFSELN</sequence>
<organism evidence="3 4">
    <name type="scientific">Potamilus streckersoni</name>
    <dbReference type="NCBI Taxonomy" id="2493646"/>
    <lineage>
        <taxon>Eukaryota</taxon>
        <taxon>Metazoa</taxon>
        <taxon>Spiralia</taxon>
        <taxon>Lophotrochozoa</taxon>
        <taxon>Mollusca</taxon>
        <taxon>Bivalvia</taxon>
        <taxon>Autobranchia</taxon>
        <taxon>Heteroconchia</taxon>
        <taxon>Palaeoheterodonta</taxon>
        <taxon>Unionida</taxon>
        <taxon>Unionoidea</taxon>
        <taxon>Unionidae</taxon>
        <taxon>Ambleminae</taxon>
        <taxon>Lampsilini</taxon>
        <taxon>Potamilus</taxon>
    </lineage>
</organism>
<dbReference type="GO" id="GO:0033749">
    <property type="term" value="F:histone H4R3 demethylase activity"/>
    <property type="evidence" value="ECO:0007669"/>
    <property type="project" value="TreeGrafter"/>
</dbReference>